<organism evidence="1 2">
    <name type="scientific">Pseudonocardia humida</name>
    <dbReference type="NCBI Taxonomy" id="2800819"/>
    <lineage>
        <taxon>Bacteria</taxon>
        <taxon>Bacillati</taxon>
        <taxon>Actinomycetota</taxon>
        <taxon>Actinomycetes</taxon>
        <taxon>Pseudonocardiales</taxon>
        <taxon>Pseudonocardiaceae</taxon>
        <taxon>Pseudonocardia</taxon>
    </lineage>
</organism>
<reference evidence="1" key="1">
    <citation type="submission" date="2021-04" db="EMBL/GenBank/DDBJ databases">
        <title>Pseudonocardia sp. nov., isolated from sandy soil of mangrove forest.</title>
        <authorList>
            <person name="Zan Z."/>
            <person name="Huang R."/>
            <person name="Liu W."/>
        </authorList>
    </citation>
    <scope>NUCLEOTIDE SEQUENCE</scope>
    <source>
        <strain evidence="1">S2-4</strain>
    </source>
</reference>
<dbReference type="Pfam" id="PF13822">
    <property type="entry name" value="ACC_epsilon"/>
    <property type="match status" value="1"/>
</dbReference>
<sequence>MSEDPSPQERRALFRVVRGEPDDVEVAALTAVLAAVAASAGDDRAAPAGPASTWADPAARLRAPLAVGPNAWRTSTWPR</sequence>
<keyword evidence="2" id="KW-1185">Reference proteome</keyword>
<protein>
    <submittedName>
        <fullName evidence="1">Acyl-CoA carboxylase subunit epsilon</fullName>
    </submittedName>
</protein>
<dbReference type="Proteomes" id="UP001165283">
    <property type="component" value="Unassembled WGS sequence"/>
</dbReference>
<name>A0ABT0ZVU6_9PSEU</name>
<proteinExistence type="predicted"/>
<dbReference type="EMBL" id="JAGSOV010000015">
    <property type="protein sequence ID" value="MCO1654769.1"/>
    <property type="molecule type" value="Genomic_DNA"/>
</dbReference>
<accession>A0ABT0ZVU6</accession>
<dbReference type="InterPro" id="IPR032716">
    <property type="entry name" value="ACC_epsilon"/>
</dbReference>
<evidence type="ECO:0000313" key="2">
    <source>
        <dbReference type="Proteomes" id="UP001165283"/>
    </source>
</evidence>
<evidence type="ECO:0000313" key="1">
    <source>
        <dbReference type="EMBL" id="MCO1654769.1"/>
    </source>
</evidence>
<gene>
    <name evidence="1" type="ORF">KDL28_06830</name>
</gene>
<dbReference type="RefSeq" id="WP_252436409.1">
    <property type="nucleotide sequence ID" value="NZ_JAGSOV010000015.1"/>
</dbReference>
<comment type="caution">
    <text evidence="1">The sequence shown here is derived from an EMBL/GenBank/DDBJ whole genome shotgun (WGS) entry which is preliminary data.</text>
</comment>